<accession>A0A2V4AAM2</accession>
<dbReference type="InterPro" id="IPR012373">
    <property type="entry name" value="Ferrdict_sens_TM"/>
</dbReference>
<dbReference type="Gene3D" id="3.55.50.30">
    <property type="match status" value="1"/>
</dbReference>
<reference evidence="3 4" key="1">
    <citation type="submission" date="2018-05" db="EMBL/GenBank/DDBJ databases">
        <title>Marinifilum breve JC075T sp. nov., a marine bacterium isolated from Yongle Blue Hole in the South China Sea.</title>
        <authorList>
            <person name="Fu T."/>
        </authorList>
    </citation>
    <scope>NUCLEOTIDE SEQUENCE [LARGE SCALE GENOMIC DNA]</scope>
    <source>
        <strain evidence="3 4">JC075</strain>
    </source>
</reference>
<name>A0A2V4AAM2_9BACT</name>
<dbReference type="OrthoDB" id="1123467at2"/>
<dbReference type="PIRSF" id="PIRSF018266">
    <property type="entry name" value="FecR"/>
    <property type="match status" value="1"/>
</dbReference>
<dbReference type="Pfam" id="PF16344">
    <property type="entry name" value="FecR_C"/>
    <property type="match status" value="1"/>
</dbReference>
<dbReference type="EMBL" id="QFLI01000004">
    <property type="protein sequence ID" value="PXY00994.1"/>
    <property type="molecule type" value="Genomic_DNA"/>
</dbReference>
<evidence type="ECO:0000313" key="3">
    <source>
        <dbReference type="EMBL" id="PXY00994.1"/>
    </source>
</evidence>
<evidence type="ECO:0008006" key="5">
    <source>
        <dbReference type="Google" id="ProtNLM"/>
    </source>
</evidence>
<dbReference type="GO" id="GO:0016989">
    <property type="term" value="F:sigma factor antagonist activity"/>
    <property type="evidence" value="ECO:0007669"/>
    <property type="project" value="TreeGrafter"/>
</dbReference>
<organism evidence="3 4">
    <name type="scientific">Marinifilum breve</name>
    <dbReference type="NCBI Taxonomy" id="2184082"/>
    <lineage>
        <taxon>Bacteria</taxon>
        <taxon>Pseudomonadati</taxon>
        <taxon>Bacteroidota</taxon>
        <taxon>Bacteroidia</taxon>
        <taxon>Marinilabiliales</taxon>
        <taxon>Marinifilaceae</taxon>
    </lineage>
</organism>
<dbReference type="InterPro" id="IPR006860">
    <property type="entry name" value="FecR"/>
</dbReference>
<feature type="domain" description="Protein FecR C-terminal" evidence="2">
    <location>
        <begin position="310"/>
        <end position="379"/>
    </location>
</feature>
<dbReference type="PANTHER" id="PTHR30273">
    <property type="entry name" value="PERIPLASMIC SIGNAL SENSOR AND SIGMA FACTOR ACTIVATOR FECR-RELATED"/>
    <property type="match status" value="1"/>
</dbReference>
<dbReference type="Pfam" id="PF04773">
    <property type="entry name" value="FecR"/>
    <property type="match status" value="1"/>
</dbReference>
<dbReference type="PANTHER" id="PTHR30273:SF2">
    <property type="entry name" value="PROTEIN FECR"/>
    <property type="match status" value="1"/>
</dbReference>
<sequence length="385" mass="44068">MKEIYDIAKLISLEKMGGLTVDEQQELAEWKSKNKRSYLLASDSKRIQGKHDQYSKIDQEKSWEKITRQFPELKPKVIRFKTVLKWAAVIILPLLATTYMLNEVYWSHDPVIAEAGSSRATLELSDGKTIYLEDYQGKDIKFGKKKLASNANNELVYQKGKAVDGVLKFNTIKTPIQGEYYMQLSDGTKVWLNAQTEIQFPEKFGNSKREVKLISGEAYFVVAKDKERPFDVYLTDGSKVEVLGTEFNVMAYQDEAEIQTTLVEGSVQFSNEVEEVILKPGEQVGLKLASNELEVREVKIGVYTAWKNGKFVFNREPMESVLRKVSRWYGVKVICDDEAVLKRRISGVTDRYENIDKLIGLIEEISPIDLELEGDHLIVSRKVKR</sequence>
<evidence type="ECO:0000259" key="1">
    <source>
        <dbReference type="Pfam" id="PF04773"/>
    </source>
</evidence>
<feature type="domain" description="FecR protein" evidence="1">
    <location>
        <begin position="171"/>
        <end position="268"/>
    </location>
</feature>
<comment type="caution">
    <text evidence="3">The sequence shown here is derived from an EMBL/GenBank/DDBJ whole genome shotgun (WGS) entry which is preliminary data.</text>
</comment>
<dbReference type="Proteomes" id="UP000248079">
    <property type="component" value="Unassembled WGS sequence"/>
</dbReference>
<dbReference type="Gene3D" id="2.60.120.1440">
    <property type="match status" value="1"/>
</dbReference>
<evidence type="ECO:0000313" key="4">
    <source>
        <dbReference type="Proteomes" id="UP000248079"/>
    </source>
</evidence>
<protein>
    <recommendedName>
        <fullName evidence="5">Anti-sigma factor</fullName>
    </recommendedName>
</protein>
<dbReference type="AlphaFoldDB" id="A0A2V4AAM2"/>
<dbReference type="InterPro" id="IPR032508">
    <property type="entry name" value="FecR_C"/>
</dbReference>
<proteinExistence type="predicted"/>
<gene>
    <name evidence="3" type="ORF">DF185_10060</name>
</gene>
<evidence type="ECO:0000259" key="2">
    <source>
        <dbReference type="Pfam" id="PF16344"/>
    </source>
</evidence>
<keyword evidence="4" id="KW-1185">Reference proteome</keyword>
<dbReference type="RefSeq" id="WP_110360628.1">
    <property type="nucleotide sequence ID" value="NZ_QFLI01000004.1"/>
</dbReference>